<evidence type="ECO:0000313" key="1">
    <source>
        <dbReference type="EMBL" id="AZG76318.1"/>
    </source>
</evidence>
<dbReference type="AlphaFoldDB" id="A0A3G8M613"/>
<dbReference type="Proteomes" id="UP000273982">
    <property type="component" value="Chromosome"/>
</dbReference>
<dbReference type="InterPro" id="IPR003477">
    <property type="entry name" value="PemK-like"/>
</dbReference>
<dbReference type="GO" id="GO:0003677">
    <property type="term" value="F:DNA binding"/>
    <property type="evidence" value="ECO:0007669"/>
    <property type="project" value="InterPro"/>
</dbReference>
<name>A0A3G8M613_9HYPH</name>
<reference evidence="1 2" key="1">
    <citation type="submission" date="2018-11" db="EMBL/GenBank/DDBJ databases">
        <title>Genome squencing of methanotrophic bacteria isolated from alkaline groundwater in Korea.</title>
        <authorList>
            <person name="Nguyen L.N."/>
        </authorList>
    </citation>
    <scope>NUCLEOTIDE SEQUENCE [LARGE SCALE GENOMIC DNA]</scope>
    <source>
        <strain evidence="1 2">GW6</strain>
    </source>
</reference>
<dbReference type="KEGG" id="mros:EHO51_06010"/>
<dbReference type="SUPFAM" id="SSF50118">
    <property type="entry name" value="Cell growth inhibitor/plasmid maintenance toxic component"/>
    <property type="match status" value="1"/>
</dbReference>
<dbReference type="Gene3D" id="2.30.30.110">
    <property type="match status" value="1"/>
</dbReference>
<sequence length="259" mass="29117">MTSVDYRFTRGSCPIMPHAFRIYKVLKGNGFSDTESDAIASIVEQARTEGARFSREKVANILFDGGFEEAASEAIAEALRNCYGTEKFNIHFDQADLKFKIVRAKIHVERAQFLLDTIFPAVVTRRDAHPRVIVRYAPRAGSVVMCDFTHLSRPEMVKERRAIVISGRSSSCKDRCTVVPVSMKEYNDGKLMNHKFEAGKYPFFSKDKDVWAICDHIYTVSLSRLWQVVVLGRPSIPAISEGDLCGVRDMARAFIGPAP</sequence>
<dbReference type="Pfam" id="PF02452">
    <property type="entry name" value="PemK_toxin"/>
    <property type="match status" value="1"/>
</dbReference>
<dbReference type="InterPro" id="IPR011067">
    <property type="entry name" value="Plasmid_toxin/cell-grow_inhib"/>
</dbReference>
<gene>
    <name evidence="1" type="ORF">EHO51_06010</name>
</gene>
<organism evidence="1 2">
    <name type="scientific">Methylocystis rosea</name>
    <dbReference type="NCBI Taxonomy" id="173366"/>
    <lineage>
        <taxon>Bacteria</taxon>
        <taxon>Pseudomonadati</taxon>
        <taxon>Pseudomonadota</taxon>
        <taxon>Alphaproteobacteria</taxon>
        <taxon>Hyphomicrobiales</taxon>
        <taxon>Methylocystaceae</taxon>
        <taxon>Methylocystis</taxon>
    </lineage>
</organism>
<accession>A0A3G8M613</accession>
<proteinExistence type="predicted"/>
<protein>
    <submittedName>
        <fullName evidence="1">Uncharacterized protein</fullName>
    </submittedName>
</protein>
<dbReference type="RefSeq" id="WP_124738135.1">
    <property type="nucleotide sequence ID" value="NZ_CP034086.1"/>
</dbReference>
<dbReference type="EMBL" id="CP034086">
    <property type="protein sequence ID" value="AZG76318.1"/>
    <property type="molecule type" value="Genomic_DNA"/>
</dbReference>
<evidence type="ECO:0000313" key="2">
    <source>
        <dbReference type="Proteomes" id="UP000273982"/>
    </source>
</evidence>